<dbReference type="GO" id="GO:0020037">
    <property type="term" value="F:heme binding"/>
    <property type="evidence" value="ECO:0007669"/>
    <property type="project" value="TreeGrafter"/>
</dbReference>
<evidence type="ECO:0000313" key="7">
    <source>
        <dbReference type="EMBL" id="ADR33088.1"/>
    </source>
</evidence>
<evidence type="ECO:0000256" key="4">
    <source>
        <dbReference type="ARBA" id="ARBA00023002"/>
    </source>
</evidence>
<dbReference type="InterPro" id="IPR008335">
    <property type="entry name" value="Mopterin_OxRdtase_euk"/>
</dbReference>
<dbReference type="Pfam" id="PF00174">
    <property type="entry name" value="Oxidored_molyb"/>
    <property type="match status" value="1"/>
</dbReference>
<gene>
    <name evidence="7" type="ordered locus">Sulku_0421</name>
</gene>
<keyword evidence="3" id="KW-0479">Metal-binding</keyword>
<dbReference type="InterPro" id="IPR014756">
    <property type="entry name" value="Ig_E-set"/>
</dbReference>
<dbReference type="GO" id="GO:0030151">
    <property type="term" value="F:molybdenum ion binding"/>
    <property type="evidence" value="ECO:0007669"/>
    <property type="project" value="InterPro"/>
</dbReference>
<dbReference type="GO" id="GO:0006790">
    <property type="term" value="P:sulfur compound metabolic process"/>
    <property type="evidence" value="ECO:0007669"/>
    <property type="project" value="TreeGrafter"/>
</dbReference>
<dbReference type="AlphaFoldDB" id="E4TZK0"/>
<dbReference type="eggNOG" id="COG2041">
    <property type="taxonomic scope" value="Bacteria"/>
</dbReference>
<dbReference type="STRING" id="709032.Sulku_0421"/>
<evidence type="ECO:0000259" key="6">
    <source>
        <dbReference type="Pfam" id="PF03404"/>
    </source>
</evidence>
<dbReference type="Gene3D" id="3.90.420.10">
    <property type="entry name" value="Oxidoreductase, molybdopterin-binding domain"/>
    <property type="match status" value="1"/>
</dbReference>
<reference evidence="7 8" key="1">
    <citation type="journal article" date="2012" name="Stand. Genomic Sci.">
        <title>Complete genome sequence of the sulfur compounds oxidizing chemolithoautotroph Sulfuricurvum kujiense type strain (YK-1(T)).</title>
        <authorList>
            <person name="Han C."/>
            <person name="Kotsyurbenko O."/>
            <person name="Chertkov O."/>
            <person name="Held B."/>
            <person name="Lapidus A."/>
            <person name="Nolan M."/>
            <person name="Lucas S."/>
            <person name="Hammon N."/>
            <person name="Deshpande S."/>
            <person name="Cheng J.F."/>
            <person name="Tapia R."/>
            <person name="Goodwin L.A."/>
            <person name="Pitluck S."/>
            <person name="Liolios K."/>
            <person name="Pagani I."/>
            <person name="Ivanova N."/>
            <person name="Mavromatis K."/>
            <person name="Mikhailova N."/>
            <person name="Pati A."/>
            <person name="Chen A."/>
            <person name="Palaniappan K."/>
            <person name="Land M."/>
            <person name="Hauser L."/>
            <person name="Chang Y.J."/>
            <person name="Jeffries C.D."/>
            <person name="Brambilla E.M."/>
            <person name="Rohde M."/>
            <person name="Spring S."/>
            <person name="Sikorski J."/>
            <person name="Goker M."/>
            <person name="Woyke T."/>
            <person name="Bristow J."/>
            <person name="Eisen J.A."/>
            <person name="Markowitz V."/>
            <person name="Hugenholtz P."/>
            <person name="Kyrpides N.C."/>
            <person name="Klenk H.P."/>
            <person name="Detter J.C."/>
        </authorList>
    </citation>
    <scope>NUCLEOTIDE SEQUENCE [LARGE SCALE GENOMIC DNA]</scope>
    <source>
        <strain evidence="8">ATCC BAA-921 / DSM 16994 / JCM 11577 / YK-1</strain>
    </source>
</reference>
<dbReference type="SUPFAM" id="SSF56524">
    <property type="entry name" value="Oxidoreductase molybdopterin-binding domain"/>
    <property type="match status" value="1"/>
</dbReference>
<dbReference type="Pfam" id="PF03404">
    <property type="entry name" value="Mo-co_dimer"/>
    <property type="match status" value="1"/>
</dbReference>
<organism evidence="7 8">
    <name type="scientific">Sulfuricurvum kujiense (strain ATCC BAA-921 / DSM 16994 / JCM 11577 / YK-1)</name>
    <dbReference type="NCBI Taxonomy" id="709032"/>
    <lineage>
        <taxon>Bacteria</taxon>
        <taxon>Pseudomonadati</taxon>
        <taxon>Campylobacterota</taxon>
        <taxon>Epsilonproteobacteria</taxon>
        <taxon>Campylobacterales</taxon>
        <taxon>Sulfurimonadaceae</taxon>
        <taxon>Sulfuricurvum</taxon>
    </lineage>
</organism>
<dbReference type="PRINTS" id="PR00407">
    <property type="entry name" value="EUMOPTERIN"/>
</dbReference>
<dbReference type="Proteomes" id="UP000008721">
    <property type="component" value="Chromosome"/>
</dbReference>
<keyword evidence="8" id="KW-1185">Reference proteome</keyword>
<feature type="domain" description="Oxidoreductase molybdopterin-binding" evidence="5">
    <location>
        <begin position="88"/>
        <end position="260"/>
    </location>
</feature>
<dbReference type="InterPro" id="IPR000572">
    <property type="entry name" value="OxRdtase_Mopterin-bd_dom"/>
</dbReference>
<accession>E4TZK0</accession>
<dbReference type="GO" id="GO:0043546">
    <property type="term" value="F:molybdopterin cofactor binding"/>
    <property type="evidence" value="ECO:0007669"/>
    <property type="project" value="TreeGrafter"/>
</dbReference>
<protein>
    <submittedName>
        <fullName evidence="7">Sulfite dehydrogenase (Cytochrome) subunit SorA apoprotein</fullName>
        <ecNumber evidence="7">1.8.2.1</ecNumber>
    </submittedName>
</protein>
<name>E4TZK0_SULKY</name>
<dbReference type="EC" id="1.8.2.1" evidence="7"/>
<dbReference type="PANTHER" id="PTHR19372">
    <property type="entry name" value="SULFITE REDUCTASE"/>
    <property type="match status" value="1"/>
</dbReference>
<evidence type="ECO:0000256" key="2">
    <source>
        <dbReference type="ARBA" id="ARBA00022505"/>
    </source>
</evidence>
<evidence type="ECO:0000256" key="1">
    <source>
        <dbReference type="ARBA" id="ARBA00001924"/>
    </source>
</evidence>
<dbReference type="Gene3D" id="2.60.40.650">
    <property type="match status" value="1"/>
</dbReference>
<dbReference type="OrthoDB" id="9778777at2"/>
<dbReference type="EMBL" id="CP002355">
    <property type="protein sequence ID" value="ADR33088.1"/>
    <property type="molecule type" value="Genomic_DNA"/>
</dbReference>
<comment type="cofactor">
    <cofactor evidence="1">
        <name>Mo-molybdopterin</name>
        <dbReference type="ChEBI" id="CHEBI:71302"/>
    </cofactor>
</comment>
<dbReference type="InterPro" id="IPR005066">
    <property type="entry name" value="MoCF_OxRdtse_dimer"/>
</dbReference>
<proteinExistence type="predicted"/>
<dbReference type="HOGENOM" id="CLU_003827_5_5_7"/>
<dbReference type="PANTHER" id="PTHR19372:SF7">
    <property type="entry name" value="SULFITE OXIDASE, MITOCHONDRIAL"/>
    <property type="match status" value="1"/>
</dbReference>
<evidence type="ECO:0000313" key="8">
    <source>
        <dbReference type="Proteomes" id="UP000008721"/>
    </source>
</evidence>
<evidence type="ECO:0000256" key="3">
    <source>
        <dbReference type="ARBA" id="ARBA00022723"/>
    </source>
</evidence>
<keyword evidence="4 7" id="KW-0560">Oxidoreductase</keyword>
<dbReference type="InterPro" id="IPR036374">
    <property type="entry name" value="OxRdtase_Mopterin-bd_sf"/>
</dbReference>
<dbReference type="InterPro" id="IPR006311">
    <property type="entry name" value="TAT_signal"/>
</dbReference>
<keyword evidence="2" id="KW-0500">Molybdenum</keyword>
<evidence type="ECO:0000259" key="5">
    <source>
        <dbReference type="Pfam" id="PF00174"/>
    </source>
</evidence>
<sequence length="408" mass="45566">MKKINRRDFLGAGLILGASTLLGQETSKNLLPQGEEFIPPVIAFPEKMPMKTISDRPPLLGSARGRELFTQAITPNNQFFVRWHLPDIPTYINLNEFRLEVKGSVSTPLSLSIDDLKSKFEPAEVTAVLQCGGNSRKYYAVTGQATHGVQWDHDAMGCAIWRGVRLKDILNRAGVKSSAKWIGLNGLEKPAMDETPDFFREMEIEEALEDQIIVAYAMNGEDLPYLNGFPIRLVIPGHFSDSWVKMLSEVMVMDTYRESFFMDVAYTVPDNDCECVISGNDFEYKRKPIAAMKVKSVIGYPLPGTAIKKGSRVKIAGVAFDQGKGIKEVMISLDSGKNWSAAKLGEDHGKFAFRPWSYEWEPKTKGEYTIMVRAINRIGNIQPMPHEIGWNAGGYQYNAVDSVSVQIV</sequence>
<dbReference type="PROSITE" id="PS51318">
    <property type="entry name" value="TAT"/>
    <property type="match status" value="1"/>
</dbReference>
<dbReference type="GO" id="GO:0008482">
    <property type="term" value="F:sulfite oxidase activity"/>
    <property type="evidence" value="ECO:0007669"/>
    <property type="project" value="TreeGrafter"/>
</dbReference>
<dbReference type="SUPFAM" id="SSF81296">
    <property type="entry name" value="E set domains"/>
    <property type="match status" value="1"/>
</dbReference>
<feature type="domain" description="Moybdenum cofactor oxidoreductase dimerisation" evidence="6">
    <location>
        <begin position="287"/>
        <end position="403"/>
    </location>
</feature>
<dbReference type="GO" id="GO:0050310">
    <property type="term" value="F:sulfite dehydrogenase activity"/>
    <property type="evidence" value="ECO:0007669"/>
    <property type="project" value="UniProtKB-EC"/>
</dbReference>
<dbReference type="KEGG" id="sku:Sulku_0421"/>